<accession>A0A069QHG9</accession>
<name>A0A069QHG9_HOYLO</name>
<comment type="caution">
    <text evidence="1">The sequence shown here is derived from an EMBL/GenBank/DDBJ whole genome shotgun (WGS) entry which is preliminary data.</text>
</comment>
<proteinExistence type="predicted"/>
<dbReference type="PATRIC" id="fig|1122985.7.peg.1804"/>
<dbReference type="HOGENOM" id="CLU_3314640_0_0_10"/>
<keyword evidence="2" id="KW-1185">Reference proteome</keyword>
<dbReference type="EMBL" id="JNGW01000073">
    <property type="protein sequence ID" value="KDR52200.1"/>
    <property type="molecule type" value="Genomic_DNA"/>
</dbReference>
<sequence>MHYQGLYLIMASACNAKVGNFKVGRTRREAKLIKIIHEA</sequence>
<evidence type="ECO:0000313" key="1">
    <source>
        <dbReference type="EMBL" id="KDR52200.1"/>
    </source>
</evidence>
<dbReference type="Proteomes" id="UP000027442">
    <property type="component" value="Unassembled WGS sequence"/>
</dbReference>
<evidence type="ECO:0000313" key="2">
    <source>
        <dbReference type="Proteomes" id="UP000027442"/>
    </source>
</evidence>
<protein>
    <submittedName>
        <fullName evidence="1">Uncharacterized protein</fullName>
    </submittedName>
</protein>
<gene>
    <name evidence="1" type="ORF">HMPREF1991_01734</name>
</gene>
<dbReference type="AlphaFoldDB" id="A0A069QHG9"/>
<organism evidence="1 2">
    <name type="scientific">Hoylesella loescheii DSM 19665 = JCM 12249 = ATCC 15930</name>
    <dbReference type="NCBI Taxonomy" id="1122985"/>
    <lineage>
        <taxon>Bacteria</taxon>
        <taxon>Pseudomonadati</taxon>
        <taxon>Bacteroidota</taxon>
        <taxon>Bacteroidia</taxon>
        <taxon>Bacteroidales</taxon>
        <taxon>Prevotellaceae</taxon>
        <taxon>Hoylesella</taxon>
    </lineage>
</organism>
<reference evidence="1 2" key="1">
    <citation type="submission" date="2013-08" db="EMBL/GenBank/DDBJ databases">
        <authorList>
            <person name="Weinstock G."/>
            <person name="Sodergren E."/>
            <person name="Wylie T."/>
            <person name="Fulton L."/>
            <person name="Fulton R."/>
            <person name="Fronick C."/>
            <person name="O'Laughlin M."/>
            <person name="Godfrey J."/>
            <person name="Miner T."/>
            <person name="Herter B."/>
            <person name="Appelbaum E."/>
            <person name="Cordes M."/>
            <person name="Lek S."/>
            <person name="Wollam A."/>
            <person name="Pepin K.H."/>
            <person name="Palsikar V.B."/>
            <person name="Mitreva M."/>
            <person name="Wilson R.K."/>
        </authorList>
    </citation>
    <scope>NUCLEOTIDE SEQUENCE [LARGE SCALE GENOMIC DNA]</scope>
    <source>
        <strain evidence="1 2">ATCC 15930</strain>
    </source>
</reference>